<dbReference type="KEGG" id="seme:MIZ01_0489"/>
<dbReference type="Proteomes" id="UP001320326">
    <property type="component" value="Chromosome"/>
</dbReference>
<proteinExistence type="predicted"/>
<evidence type="ECO:0000313" key="3">
    <source>
        <dbReference type="EMBL" id="BCK86723.1"/>
    </source>
</evidence>
<dbReference type="PANTHER" id="PTHR37533:SF2">
    <property type="entry name" value="FLAGELLAR HOOK-LENGTH CONTROL PROTEIN"/>
    <property type="match status" value="1"/>
</dbReference>
<sequence length="383" mass="38797">MTNLPITLSAQQPAAASKQAANASDNNGDAQNSQPFGDVLARQIGTPATKDAKADDKLPVDALAQLGTDSTSIKKGTADNKKDATDNKKAAAPATETASTLPTDMLAALLPQAMQTAANTSNTTTKSAGTPSDPAAAIAAGSSQDKRAATAVKTDIVAAPQKNAAPQTAGAAPQAKASSFAAALTESVNQPSEKMVANIATHDAIAAQAGAQSNAAATAALQNAAASIAAPLVQPMQATVNTPVGQGKWGDEFSQKVTWIASSGKDQTAELHLNPPQLGPVDVVIKVSGDQATALFTSPHAAVRDVIEQALPRLRDMLADNGIMLGNATVSDQAARDQSQSQSGMQRASASNDNDIRPASLAANSAARVSQISRHNGIVDTFA</sequence>
<feature type="compositionally biased region" description="Basic and acidic residues" evidence="1">
    <location>
        <begin position="76"/>
        <end position="89"/>
    </location>
</feature>
<reference evidence="3 4" key="1">
    <citation type="journal article" date="2022" name="Int. J. Syst. Evol. Microbiol.">
        <title>&lt;i&gt;Sideroxyarcus emersonii&lt;/i&gt; gen. nov. sp. nov., a neutrophilic, microaerobic iron- and thiosulfate-oxidizing bacterium isolated from iron-rich wetland sediment.</title>
        <authorList>
            <person name="Kato S."/>
            <person name="Itoh T."/>
            <person name="Iino T."/>
            <person name="Ohkuma M."/>
        </authorList>
    </citation>
    <scope>NUCLEOTIDE SEQUENCE [LARGE SCALE GENOMIC DNA]</scope>
    <source>
        <strain evidence="3 4">MIZ01</strain>
    </source>
</reference>
<gene>
    <name evidence="3" type="ORF">MIZ01_0489</name>
</gene>
<organism evidence="3 4">
    <name type="scientific">Sideroxyarcus emersonii</name>
    <dbReference type="NCBI Taxonomy" id="2764705"/>
    <lineage>
        <taxon>Bacteria</taxon>
        <taxon>Pseudomonadati</taxon>
        <taxon>Pseudomonadota</taxon>
        <taxon>Betaproteobacteria</taxon>
        <taxon>Nitrosomonadales</taxon>
        <taxon>Gallionellaceae</taxon>
        <taxon>Sideroxyarcus</taxon>
    </lineage>
</organism>
<feature type="compositionally biased region" description="Low complexity" evidence="1">
    <location>
        <begin position="331"/>
        <end position="343"/>
    </location>
</feature>
<name>A0AAN2BY58_9PROT</name>
<dbReference type="InterPro" id="IPR038610">
    <property type="entry name" value="FliK-like_C_sf"/>
</dbReference>
<dbReference type="Gene3D" id="3.30.750.140">
    <property type="match status" value="1"/>
</dbReference>
<dbReference type="RefSeq" id="WP_237247888.1">
    <property type="nucleotide sequence ID" value="NZ_AP023423.1"/>
</dbReference>
<dbReference type="PANTHER" id="PTHR37533">
    <property type="entry name" value="FLAGELLAR HOOK-LENGTH CONTROL PROTEIN"/>
    <property type="match status" value="1"/>
</dbReference>
<dbReference type="CDD" id="cd17470">
    <property type="entry name" value="T3SS_Flik_C"/>
    <property type="match status" value="1"/>
</dbReference>
<dbReference type="Pfam" id="PF02120">
    <property type="entry name" value="Flg_hook"/>
    <property type="match status" value="1"/>
</dbReference>
<feature type="region of interest" description="Disordered" evidence="1">
    <location>
        <begin position="1"/>
        <end position="99"/>
    </location>
</feature>
<dbReference type="EMBL" id="AP023423">
    <property type="protein sequence ID" value="BCK86723.1"/>
    <property type="molecule type" value="Genomic_DNA"/>
</dbReference>
<dbReference type="InterPro" id="IPR021136">
    <property type="entry name" value="Flagellar_hook_control-like_C"/>
</dbReference>
<evidence type="ECO:0000256" key="1">
    <source>
        <dbReference type="SAM" id="MobiDB-lite"/>
    </source>
</evidence>
<feature type="compositionally biased region" description="Basic and acidic residues" evidence="1">
    <location>
        <begin position="50"/>
        <end position="59"/>
    </location>
</feature>
<feature type="compositionally biased region" description="Polar residues" evidence="1">
    <location>
        <begin position="344"/>
        <end position="353"/>
    </location>
</feature>
<dbReference type="InterPro" id="IPR052563">
    <property type="entry name" value="FliK"/>
</dbReference>
<accession>A0AAN2BY58</accession>
<evidence type="ECO:0000259" key="2">
    <source>
        <dbReference type="Pfam" id="PF02120"/>
    </source>
</evidence>
<feature type="compositionally biased region" description="Low complexity" evidence="1">
    <location>
        <begin position="9"/>
        <end position="27"/>
    </location>
</feature>
<dbReference type="AlphaFoldDB" id="A0AAN2BY58"/>
<evidence type="ECO:0000313" key="4">
    <source>
        <dbReference type="Proteomes" id="UP001320326"/>
    </source>
</evidence>
<feature type="region of interest" description="Disordered" evidence="1">
    <location>
        <begin position="331"/>
        <end position="357"/>
    </location>
</feature>
<protein>
    <recommendedName>
        <fullName evidence="2">Flagellar hook-length control protein-like C-terminal domain-containing protein</fullName>
    </recommendedName>
</protein>
<keyword evidence="4" id="KW-1185">Reference proteome</keyword>
<feature type="domain" description="Flagellar hook-length control protein-like C-terminal" evidence="2">
    <location>
        <begin position="263"/>
        <end position="338"/>
    </location>
</feature>